<reference evidence="2" key="1">
    <citation type="submission" date="2017-01" db="EMBL/GenBank/DDBJ databases">
        <authorList>
            <person name="Varghese N."/>
            <person name="Submissions S."/>
        </authorList>
    </citation>
    <scope>NUCLEOTIDE SEQUENCE [LARGE SCALE GENOMIC DNA]</scope>
    <source>
        <strain evidence="2">DSM 17126</strain>
    </source>
</reference>
<proteinExistence type="predicted"/>
<keyword evidence="2" id="KW-1185">Reference proteome</keyword>
<dbReference type="OrthoDB" id="1151547at2"/>
<protein>
    <recommendedName>
        <fullName evidence="3">Helix-turn-helix domain-containing protein</fullName>
    </recommendedName>
</protein>
<evidence type="ECO:0000313" key="2">
    <source>
        <dbReference type="Proteomes" id="UP000186373"/>
    </source>
</evidence>
<dbReference type="Proteomes" id="UP000186373">
    <property type="component" value="Unassembled WGS sequence"/>
</dbReference>
<evidence type="ECO:0000313" key="1">
    <source>
        <dbReference type="EMBL" id="SIS33227.1"/>
    </source>
</evidence>
<dbReference type="EMBL" id="FTNY01000002">
    <property type="protein sequence ID" value="SIS33227.1"/>
    <property type="molecule type" value="Genomic_DNA"/>
</dbReference>
<name>A0A1N7I836_9FLAO</name>
<dbReference type="RefSeq" id="WP_076506301.1">
    <property type="nucleotide sequence ID" value="NZ_FTNY01000002.1"/>
</dbReference>
<sequence length="211" mass="24924">MYYLELIQRFWDFNKIVKISPTEIALYFYLLKIGFEKDRYDFKISDVELARELGLTRVTIKASKDKLKNRGLIQFQTSNGLPCYYRLLLDYSFEIEPEKEVIKQDSDTENLQKTVILEISQIIENLANESTIIPSWEEFISYAKTLQSYDSPMDFSIEKKYKSWVDKGWKNAFNRPISNWKATLKSTLPYMNNSNEDNPISLKDIPNIKRP</sequence>
<accession>A0A1N7I836</accession>
<gene>
    <name evidence="1" type="ORF">SAMN05421639_102555</name>
</gene>
<dbReference type="AlphaFoldDB" id="A0A1N7I836"/>
<evidence type="ECO:0008006" key="3">
    <source>
        <dbReference type="Google" id="ProtNLM"/>
    </source>
</evidence>
<organism evidence="1 2">
    <name type="scientific">Chryseobacterium shigense</name>
    <dbReference type="NCBI Taxonomy" id="297244"/>
    <lineage>
        <taxon>Bacteria</taxon>
        <taxon>Pseudomonadati</taxon>
        <taxon>Bacteroidota</taxon>
        <taxon>Flavobacteriia</taxon>
        <taxon>Flavobacteriales</taxon>
        <taxon>Weeksellaceae</taxon>
        <taxon>Chryseobacterium group</taxon>
        <taxon>Chryseobacterium</taxon>
    </lineage>
</organism>